<reference evidence="2" key="1">
    <citation type="journal article" date="2021" name="Microb. Physiol.">
        <title>Proteogenomic Insights into the Physiology of Marine, Sulfate-Reducing, Filamentous Desulfonema limicola and Desulfonema magnum.</title>
        <authorList>
            <person name="Schnaars V."/>
            <person name="Wohlbrand L."/>
            <person name="Scheve S."/>
            <person name="Hinrichs C."/>
            <person name="Reinhardt R."/>
            <person name="Rabus R."/>
        </authorList>
    </citation>
    <scope>NUCLEOTIDE SEQUENCE</scope>
    <source>
        <strain evidence="2">5ac10</strain>
    </source>
</reference>
<organism evidence="2 3">
    <name type="scientific">Desulfonema limicola</name>
    <dbReference type="NCBI Taxonomy" id="45656"/>
    <lineage>
        <taxon>Bacteria</taxon>
        <taxon>Pseudomonadati</taxon>
        <taxon>Thermodesulfobacteriota</taxon>
        <taxon>Desulfobacteria</taxon>
        <taxon>Desulfobacterales</taxon>
        <taxon>Desulfococcaceae</taxon>
        <taxon>Desulfonema</taxon>
    </lineage>
</organism>
<dbReference type="Gene3D" id="2.60.40.10">
    <property type="entry name" value="Immunoglobulins"/>
    <property type="match status" value="1"/>
</dbReference>
<feature type="domain" description="Peptidase C14 caspase" evidence="1">
    <location>
        <begin position="373"/>
        <end position="609"/>
    </location>
</feature>
<dbReference type="InterPro" id="IPR050452">
    <property type="entry name" value="Metacaspase"/>
</dbReference>
<protein>
    <submittedName>
        <fullName evidence="2">Caspase-like domain-containing protein</fullName>
    </submittedName>
</protein>
<evidence type="ECO:0000259" key="1">
    <source>
        <dbReference type="Pfam" id="PF00656"/>
    </source>
</evidence>
<dbReference type="InterPro" id="IPR013783">
    <property type="entry name" value="Ig-like_fold"/>
</dbReference>
<dbReference type="GO" id="GO:0004197">
    <property type="term" value="F:cysteine-type endopeptidase activity"/>
    <property type="evidence" value="ECO:0007669"/>
    <property type="project" value="InterPro"/>
</dbReference>
<accession>A0A975GF40</accession>
<dbReference type="GO" id="GO:0005737">
    <property type="term" value="C:cytoplasm"/>
    <property type="evidence" value="ECO:0007669"/>
    <property type="project" value="TreeGrafter"/>
</dbReference>
<dbReference type="EMBL" id="CP061799">
    <property type="protein sequence ID" value="QTA78795.1"/>
    <property type="molecule type" value="Genomic_DNA"/>
</dbReference>
<dbReference type="Proteomes" id="UP000663720">
    <property type="component" value="Chromosome"/>
</dbReference>
<dbReference type="PROSITE" id="PS51257">
    <property type="entry name" value="PROKAR_LIPOPROTEIN"/>
    <property type="match status" value="1"/>
</dbReference>
<name>A0A975GF40_9BACT</name>
<sequence>MFNRFLYKLSYLSLILLFFGILFAGCQPLSENMPVKKDGKVYGITDGAFRHRWWNYYERGVSFMAGEFWIKAEKDFRAAIAQWDNDQRRIRTYGRHLINYFPHRELGVSLFHQKKYLEAIHELEASISSEKTAKAQYYLDKVRKVWIEQEYLDKHPPQIKLSLSGHTTLSNQFKINVHGKATDDTFVKEISVNGEPVRIDLSQPVFEFNNSVSLKPGKNSIIAEVQDITGKTVTEKMEIFCDRTGPILNIDSLLQDGIEHYILKGYAHDQSGIREIRVNGIKLPDSSGMEISLNHRLSFSGSIKTAEIMAEDMAGNKTFGKIKLNPADNIDFSGNISNSLLFASRQLNTASDARGIMNPEKRMKKIKKTGNYYALLIGINKYETWPELKNAVNDVSELKNILISKYGFLPENVKLKTDSQATWASLVEQMKNMAEKLGDSDNLLIYFAGHGQLDSLTGDGYWIPTDGSPDDQSTWITNSSIKLILGSNTVKARNILVIADSCYSGTLLYPVSFYVNSGISFSGNDNKSLIGMRGKPKKNSLNNARTSYSDSGNNLHNKILELAYRRSRQIIASGGIEPVKDSGGNEHSLFAHYLLKALKENNRQAIDIEYLYNTSIFKPITDKGGQRPVLGRLKTEMDQGGQYVLIMDSKFRQSYLSKDSGESASSGTKEMPDIYPPDIKIRGWNGTKTVYIDKAFLELNVNDSSGIKQVTINKEKILKRPGRNLHLNYLVSLKSGENIFHVICIDQLGNRSEKKIIIFRKIPKVFETGARMSVALFPLDIQGENDFGAQGLFRSHLDESKRFNLKQINTYKNETPLNAARSQEAEFVLSGTITSQNNSLNIVVQIIDTKDSFILTTQDVYGENPDLQQIRYLCKGLAVKICDELPLLEGKVLKIKGKDILLSLGEKHGIKKGMQLIFFQENEPIIDPDTGNELGADADELGIARIQKLMPKYSYSKLVNSNDMDMLESGMRFVMK</sequence>
<dbReference type="InterPro" id="IPR029030">
    <property type="entry name" value="Caspase-like_dom_sf"/>
</dbReference>
<dbReference type="InterPro" id="IPR011600">
    <property type="entry name" value="Pept_C14_caspase"/>
</dbReference>
<dbReference type="RefSeq" id="WP_207690614.1">
    <property type="nucleotide sequence ID" value="NZ_CP061799.1"/>
</dbReference>
<dbReference type="KEGG" id="dli:dnl_10330"/>
<keyword evidence="3" id="KW-1185">Reference proteome</keyword>
<dbReference type="Gene3D" id="3.40.50.1460">
    <property type="match status" value="1"/>
</dbReference>
<evidence type="ECO:0000313" key="2">
    <source>
        <dbReference type="EMBL" id="QTA78795.1"/>
    </source>
</evidence>
<proteinExistence type="predicted"/>
<dbReference type="Pfam" id="PF00656">
    <property type="entry name" value="Peptidase_C14"/>
    <property type="match status" value="1"/>
</dbReference>
<dbReference type="SUPFAM" id="SSF52129">
    <property type="entry name" value="Caspase-like"/>
    <property type="match status" value="1"/>
</dbReference>
<dbReference type="PANTHER" id="PTHR48104:SF30">
    <property type="entry name" value="METACASPASE-1"/>
    <property type="match status" value="1"/>
</dbReference>
<gene>
    <name evidence="2" type="ORF">dnl_10330</name>
</gene>
<dbReference type="PANTHER" id="PTHR48104">
    <property type="entry name" value="METACASPASE-4"/>
    <property type="match status" value="1"/>
</dbReference>
<dbReference type="AlphaFoldDB" id="A0A975GF40"/>
<dbReference type="GO" id="GO:0006508">
    <property type="term" value="P:proteolysis"/>
    <property type="evidence" value="ECO:0007669"/>
    <property type="project" value="InterPro"/>
</dbReference>
<evidence type="ECO:0000313" key="3">
    <source>
        <dbReference type="Proteomes" id="UP000663720"/>
    </source>
</evidence>